<dbReference type="Gene3D" id="1.10.10.10">
    <property type="entry name" value="Winged helix-like DNA-binding domain superfamily/Winged helix DNA-binding domain"/>
    <property type="match status" value="1"/>
</dbReference>
<evidence type="ECO:0000313" key="5">
    <source>
        <dbReference type="EMBL" id="TCL43388.1"/>
    </source>
</evidence>
<dbReference type="GO" id="GO:0003677">
    <property type="term" value="F:DNA binding"/>
    <property type="evidence" value="ECO:0007669"/>
    <property type="project" value="UniProtKB-KW"/>
</dbReference>
<keyword evidence="2" id="KW-0238">DNA-binding</keyword>
<dbReference type="InterPro" id="IPR032791">
    <property type="entry name" value="YhfZ_C"/>
</dbReference>
<keyword evidence="1" id="KW-0805">Transcription regulation</keyword>
<organism evidence="5 6">
    <name type="scientific">Harryflintia acetispora</name>
    <dbReference type="NCBI Taxonomy" id="1849041"/>
    <lineage>
        <taxon>Bacteria</taxon>
        <taxon>Bacillati</taxon>
        <taxon>Bacillota</taxon>
        <taxon>Clostridia</taxon>
        <taxon>Eubacteriales</taxon>
        <taxon>Oscillospiraceae</taxon>
        <taxon>Harryflintia</taxon>
    </lineage>
</organism>
<dbReference type="InterPro" id="IPR036388">
    <property type="entry name" value="WH-like_DNA-bd_sf"/>
</dbReference>
<dbReference type="Gene3D" id="3.40.190.10">
    <property type="entry name" value="Periplasmic binding protein-like II"/>
    <property type="match status" value="2"/>
</dbReference>
<dbReference type="PRINTS" id="PR00035">
    <property type="entry name" value="HTHGNTR"/>
</dbReference>
<evidence type="ECO:0000256" key="1">
    <source>
        <dbReference type="ARBA" id="ARBA00023015"/>
    </source>
</evidence>
<comment type="caution">
    <text evidence="5">The sequence shown here is derived from an EMBL/GenBank/DDBJ whole genome shotgun (WGS) entry which is preliminary data.</text>
</comment>
<accession>A0A9X8UJW6</accession>
<proteinExistence type="predicted"/>
<dbReference type="Pfam" id="PF14502">
    <property type="entry name" value="HTH_41"/>
    <property type="match status" value="1"/>
</dbReference>
<evidence type="ECO:0000256" key="2">
    <source>
        <dbReference type="ARBA" id="ARBA00023125"/>
    </source>
</evidence>
<evidence type="ECO:0000313" key="6">
    <source>
        <dbReference type="Proteomes" id="UP000294682"/>
    </source>
</evidence>
<dbReference type="RefSeq" id="WP_165873133.1">
    <property type="nucleotide sequence ID" value="NZ_JADNAH010000073.1"/>
</dbReference>
<dbReference type="InterPro" id="IPR000524">
    <property type="entry name" value="Tscrpt_reg_HTH_GntR"/>
</dbReference>
<keyword evidence="3" id="KW-0804">Transcription</keyword>
<dbReference type="AlphaFoldDB" id="A0A9X8UJW6"/>
<evidence type="ECO:0000256" key="3">
    <source>
        <dbReference type="ARBA" id="ARBA00023163"/>
    </source>
</evidence>
<dbReference type="InterPro" id="IPR036390">
    <property type="entry name" value="WH_DNA-bd_sf"/>
</dbReference>
<dbReference type="PROSITE" id="PS50949">
    <property type="entry name" value="HTH_GNTR"/>
    <property type="match status" value="1"/>
</dbReference>
<keyword evidence="6" id="KW-1185">Reference proteome</keyword>
<dbReference type="SUPFAM" id="SSF53850">
    <property type="entry name" value="Periplasmic binding protein-like II"/>
    <property type="match status" value="1"/>
</dbReference>
<gene>
    <name evidence="5" type="ORF">EDD78_10516</name>
</gene>
<protein>
    <submittedName>
        <fullName evidence="5">Helix-turn-helix protein</fullName>
    </submittedName>
</protein>
<dbReference type="SMART" id="SM00345">
    <property type="entry name" value="HTH_GNTR"/>
    <property type="match status" value="1"/>
</dbReference>
<evidence type="ECO:0000259" key="4">
    <source>
        <dbReference type="PROSITE" id="PS50949"/>
    </source>
</evidence>
<dbReference type="SUPFAM" id="SSF46785">
    <property type="entry name" value="Winged helix' DNA-binding domain"/>
    <property type="match status" value="1"/>
</dbReference>
<dbReference type="NCBIfam" id="NF041241">
    <property type="entry name" value="YhfZ_full"/>
    <property type="match status" value="1"/>
</dbReference>
<feature type="domain" description="HTH gntR-type" evidence="4">
    <location>
        <begin position="3"/>
        <end position="75"/>
    </location>
</feature>
<dbReference type="EMBL" id="SLUK01000005">
    <property type="protein sequence ID" value="TCL43388.1"/>
    <property type="molecule type" value="Genomic_DNA"/>
</dbReference>
<reference evidence="5 6" key="1">
    <citation type="submission" date="2019-03" db="EMBL/GenBank/DDBJ databases">
        <title>Genomic Encyclopedia of Type Strains, Phase IV (KMG-IV): sequencing the most valuable type-strain genomes for metagenomic binning, comparative biology and taxonomic classification.</title>
        <authorList>
            <person name="Goeker M."/>
        </authorList>
    </citation>
    <scope>NUCLEOTIDE SEQUENCE [LARGE SCALE GENOMIC DNA]</scope>
    <source>
        <strain evidence="5 6">DSM 100433</strain>
    </source>
</reference>
<sequence>MEKGKLIQKVGIITQKVAAELIALDEGDRVPTVVELSERYGVSRGTVQTAFSLLREEGAITLQPRGHMGTFLTFLDRIKLIEFAGVQTLVGVMPLPYSKKYEGLATGIYETLQNSGLSAVLAFMHGSDHRLEGLAERRYDFAVMSQLTAQYYIDRGEPVRIVENFGHYSYVGRHVLLVREDYDKTGIHRVGVDNTSVDQKTLTRAYFGGSDVEYVPLIYNQIIHYLNTLKIDAAVWNLDDIDLVGNHLKYKLLDDRMFSVVDTEAVVICRRDNELVYHLLRRLLERESVLRYQKEVLEGKITPHY</sequence>
<dbReference type="InterPro" id="IPR041444">
    <property type="entry name" value="HTH_41"/>
</dbReference>
<name>A0A9X8UJW6_9FIRM</name>
<dbReference type="GO" id="GO:0003700">
    <property type="term" value="F:DNA-binding transcription factor activity"/>
    <property type="evidence" value="ECO:0007669"/>
    <property type="project" value="InterPro"/>
</dbReference>
<dbReference type="Pfam" id="PF14503">
    <property type="entry name" value="YhfZ_C"/>
    <property type="match status" value="1"/>
</dbReference>
<dbReference type="Proteomes" id="UP000294682">
    <property type="component" value="Unassembled WGS sequence"/>
</dbReference>